<evidence type="ECO:0000313" key="3">
    <source>
        <dbReference type="Proteomes" id="UP000215335"/>
    </source>
</evidence>
<comment type="caution">
    <text evidence="2">The sequence shown here is derived from an EMBL/GenBank/DDBJ whole genome shotgun (WGS) entry which is preliminary data.</text>
</comment>
<keyword evidence="3" id="KW-1185">Reference proteome</keyword>
<organism evidence="2 3">
    <name type="scientific">Trichomalopsis sarcophagae</name>
    <dbReference type="NCBI Taxonomy" id="543379"/>
    <lineage>
        <taxon>Eukaryota</taxon>
        <taxon>Metazoa</taxon>
        <taxon>Ecdysozoa</taxon>
        <taxon>Arthropoda</taxon>
        <taxon>Hexapoda</taxon>
        <taxon>Insecta</taxon>
        <taxon>Pterygota</taxon>
        <taxon>Neoptera</taxon>
        <taxon>Endopterygota</taxon>
        <taxon>Hymenoptera</taxon>
        <taxon>Apocrita</taxon>
        <taxon>Proctotrupomorpha</taxon>
        <taxon>Chalcidoidea</taxon>
        <taxon>Pteromalidae</taxon>
        <taxon>Pteromalinae</taxon>
        <taxon>Trichomalopsis</taxon>
    </lineage>
</organism>
<dbReference type="Proteomes" id="UP000215335">
    <property type="component" value="Unassembled WGS sequence"/>
</dbReference>
<evidence type="ECO:0000256" key="1">
    <source>
        <dbReference type="SAM" id="MobiDB-lite"/>
    </source>
</evidence>
<dbReference type="AlphaFoldDB" id="A0A232EF54"/>
<evidence type="ECO:0000313" key="2">
    <source>
        <dbReference type="EMBL" id="OXU16990.1"/>
    </source>
</evidence>
<dbReference type="STRING" id="543379.A0A232EF54"/>
<name>A0A232EF54_9HYME</name>
<dbReference type="PANTHER" id="PTHR33053:SF24">
    <property type="entry name" value="TRANSPOSASE DOMAIN-CONTAINING PROTEIN"/>
    <property type="match status" value="1"/>
</dbReference>
<dbReference type="EMBL" id="NNAY01005104">
    <property type="protein sequence ID" value="OXU16990.1"/>
    <property type="molecule type" value="Genomic_DNA"/>
</dbReference>
<reference evidence="2 3" key="1">
    <citation type="journal article" date="2017" name="Curr. Biol.">
        <title>The Evolution of Venom by Co-option of Single-Copy Genes.</title>
        <authorList>
            <person name="Martinson E.O."/>
            <person name="Mrinalini"/>
            <person name="Kelkar Y.D."/>
            <person name="Chang C.H."/>
            <person name="Werren J.H."/>
        </authorList>
    </citation>
    <scope>NUCLEOTIDE SEQUENCE [LARGE SCALE GENOMIC DNA]</scope>
    <source>
        <strain evidence="2 3">Alberta</strain>
        <tissue evidence="2">Whole body</tissue>
    </source>
</reference>
<feature type="compositionally biased region" description="Low complexity" evidence="1">
    <location>
        <begin position="114"/>
        <end position="144"/>
    </location>
</feature>
<sequence>MPYLNILYAQSNAILDALRSGLKKLVRDLKEASSIVYVIRKHFILFNLTEPTRVESRLNQLGLVQEISLNSSINNVDLDVNNARSCTSDGDIPVSISDIENNADLHCEVESFESAGSGSESSNSDYSYRYSSIDSDENSSNASSDSDEIAYDISQRETVSRGDYYHFGLKNAILKIASEIIKCGNNKSDLRLLINTDGAPTGKSSEKTLWPILCSEISQQTVRPIGIFYGDHKPTDANEFLKPFVDEAVEINKKEIECKGKLFNVQIDELVCDTPAKAMVLNISYPTGYNSCTKCDIEGTYTDRGNCSMFRLMGLFAILLRKQDISYPTGYNSCTKCDIEGTYTDRVCFPNEPTASLRSDDKFRNFEYYPEYQHKETILNKIPSFGLVTNSEDYLNYAENLLKYFVKTFEKIYGTNYIAHNVHNVLHLVDDVRRFGHLDRFSAFRFENSIFKLKTMIRKYDKPLQQIAKRVSEHENGTIENTNIAINNSSIQTFKKPHNGGPVTTRQCTDQYRVLFYNNYCIKVSSKKDDCVLINGDYVKVYNFVRYNNIMYVIGKQLQPVDDVYNKPCKSSNLKSHVVKLDDKLKMWKCAKIEAKLMFYRNANN</sequence>
<proteinExistence type="predicted"/>
<protein>
    <recommendedName>
        <fullName evidence="4">DUF4806 domain-containing protein</fullName>
    </recommendedName>
</protein>
<dbReference type="PANTHER" id="PTHR33053">
    <property type="entry name" value="PROTEIN, PUTATIVE-RELATED"/>
    <property type="match status" value="1"/>
</dbReference>
<accession>A0A232EF54</accession>
<dbReference type="OrthoDB" id="10028922at2759"/>
<gene>
    <name evidence="2" type="ORF">TSAR_005508</name>
</gene>
<feature type="region of interest" description="Disordered" evidence="1">
    <location>
        <begin position="114"/>
        <end position="147"/>
    </location>
</feature>
<evidence type="ECO:0008006" key="4">
    <source>
        <dbReference type="Google" id="ProtNLM"/>
    </source>
</evidence>